<sequence>MFNGDTGLILKDETGQLRACFLIDKVLCWVDLIRLPAHETAFAITIHKSQGSEFEHVCVVLPQEDRAILNRELLYTAITRAKKHISLFCNEAIVCKTVMTQHERETGLAGLF</sequence>
<dbReference type="Gene3D" id="2.30.30.940">
    <property type="match status" value="1"/>
</dbReference>
<evidence type="ECO:0000259" key="1">
    <source>
        <dbReference type="Pfam" id="PF13538"/>
    </source>
</evidence>
<organism evidence="2">
    <name type="scientific">marine sediment metagenome</name>
    <dbReference type="NCBI Taxonomy" id="412755"/>
    <lineage>
        <taxon>unclassified sequences</taxon>
        <taxon>metagenomes</taxon>
        <taxon>ecological metagenomes</taxon>
    </lineage>
</organism>
<dbReference type="CDD" id="cd18809">
    <property type="entry name" value="SF1_C_RecD"/>
    <property type="match status" value="1"/>
</dbReference>
<dbReference type="SUPFAM" id="SSF52540">
    <property type="entry name" value="P-loop containing nucleoside triphosphate hydrolases"/>
    <property type="match status" value="1"/>
</dbReference>
<comment type="caution">
    <text evidence="2">The sequence shown here is derived from an EMBL/GenBank/DDBJ whole genome shotgun (WGS) entry which is preliminary data.</text>
</comment>
<dbReference type="AlphaFoldDB" id="A0A0F9Q1B7"/>
<gene>
    <name evidence="2" type="ORF">LCGC14_0760650</name>
</gene>
<dbReference type="InterPro" id="IPR027417">
    <property type="entry name" value="P-loop_NTPase"/>
</dbReference>
<reference evidence="2" key="1">
    <citation type="journal article" date="2015" name="Nature">
        <title>Complex archaea that bridge the gap between prokaryotes and eukaryotes.</title>
        <authorList>
            <person name="Spang A."/>
            <person name="Saw J.H."/>
            <person name="Jorgensen S.L."/>
            <person name="Zaremba-Niedzwiedzka K."/>
            <person name="Martijn J."/>
            <person name="Lind A.E."/>
            <person name="van Eijk R."/>
            <person name="Schleper C."/>
            <person name="Guy L."/>
            <person name="Ettema T.J."/>
        </authorList>
    </citation>
    <scope>NUCLEOTIDE SEQUENCE</scope>
</reference>
<accession>A0A0F9Q1B7</accession>
<dbReference type="Pfam" id="PF13538">
    <property type="entry name" value="UvrD_C_2"/>
    <property type="match status" value="1"/>
</dbReference>
<feature type="domain" description="UvrD-like helicase C-terminal" evidence="1">
    <location>
        <begin position="41"/>
        <end position="85"/>
    </location>
</feature>
<evidence type="ECO:0000313" key="2">
    <source>
        <dbReference type="EMBL" id="KKN37720.1"/>
    </source>
</evidence>
<dbReference type="Gene3D" id="3.40.50.300">
    <property type="entry name" value="P-loop containing nucleotide triphosphate hydrolases"/>
    <property type="match status" value="1"/>
</dbReference>
<dbReference type="EMBL" id="LAZR01001875">
    <property type="protein sequence ID" value="KKN37720.1"/>
    <property type="molecule type" value="Genomic_DNA"/>
</dbReference>
<protein>
    <recommendedName>
        <fullName evidence="1">UvrD-like helicase C-terminal domain-containing protein</fullName>
    </recommendedName>
</protein>
<name>A0A0F9Q1B7_9ZZZZ</name>
<dbReference type="InterPro" id="IPR027785">
    <property type="entry name" value="UvrD-like_helicase_C"/>
</dbReference>
<proteinExistence type="predicted"/>